<accession>A0ABV0ECA8</accession>
<gene>
    <name evidence="1" type="ORF">VOI32_41105</name>
</gene>
<dbReference type="EMBL" id="JAYLVJ010000121">
    <property type="protein sequence ID" value="MEO1760240.1"/>
    <property type="molecule type" value="Genomic_DNA"/>
</dbReference>
<dbReference type="Proteomes" id="UP001462961">
    <property type="component" value="Unassembled WGS sequence"/>
</dbReference>
<protein>
    <submittedName>
        <fullName evidence="1">Uncharacterized protein</fullName>
    </submittedName>
</protein>
<evidence type="ECO:0000313" key="2">
    <source>
        <dbReference type="Proteomes" id="UP001462961"/>
    </source>
</evidence>
<sequence length="57" mass="6686">MKRVKRLAEYGHWKIKASPIILANQRLFQAGAVIEHVDGMRFVFSDLGNRVYRWQAI</sequence>
<organism evidence="1 2">
    <name type="scientific">Paraburkholderia caribensis</name>
    <dbReference type="NCBI Taxonomy" id="75105"/>
    <lineage>
        <taxon>Bacteria</taxon>
        <taxon>Pseudomonadati</taxon>
        <taxon>Pseudomonadota</taxon>
        <taxon>Betaproteobacteria</taxon>
        <taxon>Burkholderiales</taxon>
        <taxon>Burkholderiaceae</taxon>
        <taxon>Paraburkholderia</taxon>
    </lineage>
</organism>
<dbReference type="RefSeq" id="WP_157686964.1">
    <property type="nucleotide sequence ID" value="NZ_JAKUCO010000043.1"/>
</dbReference>
<name>A0ABV0ECA8_9BURK</name>
<evidence type="ECO:0000313" key="1">
    <source>
        <dbReference type="EMBL" id="MEO1760240.1"/>
    </source>
</evidence>
<reference evidence="1 2" key="1">
    <citation type="submission" date="2024-01" db="EMBL/GenBank/DDBJ databases">
        <title>The diversity of rhizobia nodulating Mimosa spp. in eleven states of Brazil covering several biomes is determined by host plant, location, and edaphic factors.</title>
        <authorList>
            <person name="Rouws L."/>
            <person name="Barauna A."/>
            <person name="Beukes C."/>
            <person name="De Faria S.M."/>
            <person name="Gross E."/>
            <person name="Dos Reis Junior F.B."/>
            <person name="Simon M."/>
            <person name="Maluk M."/>
            <person name="Odee D.W."/>
            <person name="Kenicer G."/>
            <person name="Young J.P.W."/>
            <person name="Reis V.M."/>
            <person name="Zilli J."/>
            <person name="James E.K."/>
        </authorList>
    </citation>
    <scope>NUCLEOTIDE SEQUENCE [LARGE SCALE GENOMIC DNA]</scope>
    <source>
        <strain evidence="1 2">JHI1651</strain>
    </source>
</reference>
<keyword evidence="2" id="KW-1185">Reference proteome</keyword>
<comment type="caution">
    <text evidence="1">The sequence shown here is derived from an EMBL/GenBank/DDBJ whole genome shotgun (WGS) entry which is preliminary data.</text>
</comment>
<proteinExistence type="predicted"/>